<dbReference type="EMBL" id="LAZR01044438">
    <property type="protein sequence ID" value="KKL04644.1"/>
    <property type="molecule type" value="Genomic_DNA"/>
</dbReference>
<name>A0A0F9A510_9ZZZZ</name>
<dbReference type="AlphaFoldDB" id="A0A0F9A510"/>
<accession>A0A0F9A510</accession>
<reference evidence="1" key="1">
    <citation type="journal article" date="2015" name="Nature">
        <title>Complex archaea that bridge the gap between prokaryotes and eukaryotes.</title>
        <authorList>
            <person name="Spang A."/>
            <person name="Saw J.H."/>
            <person name="Jorgensen S.L."/>
            <person name="Zaremba-Niedzwiedzka K."/>
            <person name="Martijn J."/>
            <person name="Lind A.E."/>
            <person name="van Eijk R."/>
            <person name="Schleper C."/>
            <person name="Guy L."/>
            <person name="Ettema T.J."/>
        </authorList>
    </citation>
    <scope>NUCLEOTIDE SEQUENCE</scope>
</reference>
<evidence type="ECO:0000313" key="1">
    <source>
        <dbReference type="EMBL" id="KKL04644.1"/>
    </source>
</evidence>
<gene>
    <name evidence="1" type="ORF">LCGC14_2614000</name>
</gene>
<feature type="non-terminal residue" evidence="1">
    <location>
        <position position="1"/>
    </location>
</feature>
<protein>
    <submittedName>
        <fullName evidence="1">Uncharacterized protein</fullName>
    </submittedName>
</protein>
<organism evidence="1">
    <name type="scientific">marine sediment metagenome</name>
    <dbReference type="NCBI Taxonomy" id="412755"/>
    <lineage>
        <taxon>unclassified sequences</taxon>
        <taxon>metagenomes</taxon>
        <taxon>ecological metagenomes</taxon>
    </lineage>
</organism>
<comment type="caution">
    <text evidence="1">The sequence shown here is derived from an EMBL/GenBank/DDBJ whole genome shotgun (WGS) entry which is preliminary data.</text>
</comment>
<sequence>IRTDGTNVRKWAITAPGTKPTVAAGSGTGLTGTYSVRYTYVVLNSSNVVLFESNPSPVSDDVALSNQDLDVSAMVISENPEVTNIRVYRTVAGGSLHLFDVNNDEEDATVTLSQADTALGSALQTDNSPPPTGNLLVMHYEHAFIDGDSSNPGILSYSKRLRPQSHPSTQFLEMNMNDPGRMIVPWGGILMRFTRDTKYRVVGVDINTFFSIESPSRRGILLGRAATAIEQGVIYASNDGVFLTNGINDVELSRDIRPLFEGRTVDGHPPLNRSTGNHVMEFYKGKLYFGYASGSNTEPDRLAVYNVAAGGWAIHTITNRALFYEDDTDIITMGDASGFTKQIEVEGSTDDADSNITVNILTGEVAGNGSNRFKQYRRAHIDLNSVNENVTLALNLDGIEVETHTVSRNGRGIVRQRLNSGRLGQRGSLRLTYTGQQDIRVGDISLIYNELGV</sequence>
<proteinExistence type="predicted"/>